<reference evidence="2" key="1">
    <citation type="journal article" date="2013" name="Nat. Commun.">
        <title>Whole-genome sequencing of Oryza brachyantha reveals mechanisms underlying Oryza genome evolution.</title>
        <authorList>
            <person name="Chen J."/>
            <person name="Huang Q."/>
            <person name="Gao D."/>
            <person name="Wang J."/>
            <person name="Lang Y."/>
            <person name="Liu T."/>
            <person name="Li B."/>
            <person name="Bai Z."/>
            <person name="Luis Goicoechea J."/>
            <person name="Liang C."/>
            <person name="Chen C."/>
            <person name="Zhang W."/>
            <person name="Sun S."/>
            <person name="Liao Y."/>
            <person name="Zhang X."/>
            <person name="Yang L."/>
            <person name="Song C."/>
            <person name="Wang M."/>
            <person name="Shi J."/>
            <person name="Liu G."/>
            <person name="Liu J."/>
            <person name="Zhou H."/>
            <person name="Zhou W."/>
            <person name="Yu Q."/>
            <person name="An N."/>
            <person name="Chen Y."/>
            <person name="Cai Q."/>
            <person name="Wang B."/>
            <person name="Liu B."/>
            <person name="Min J."/>
            <person name="Huang Y."/>
            <person name="Wu H."/>
            <person name="Li Z."/>
            <person name="Zhang Y."/>
            <person name="Yin Y."/>
            <person name="Song W."/>
            <person name="Jiang J."/>
            <person name="Jackson S.A."/>
            <person name="Wing R.A."/>
            <person name="Wang J."/>
            <person name="Chen M."/>
        </authorList>
    </citation>
    <scope>NUCLEOTIDE SEQUENCE [LARGE SCALE GENOMIC DNA]</scope>
    <source>
        <strain evidence="2">IRGC 101232</strain>
    </source>
</reference>
<protein>
    <submittedName>
        <fullName evidence="2">Uncharacterized protein</fullName>
    </submittedName>
</protein>
<feature type="compositionally biased region" description="Basic and acidic residues" evidence="1">
    <location>
        <begin position="37"/>
        <end position="52"/>
    </location>
</feature>
<accession>J3LX23</accession>
<dbReference type="Gramene" id="OB04G16980.1">
    <property type="protein sequence ID" value="OB04G16980.1"/>
    <property type="gene ID" value="OB04G16980"/>
</dbReference>
<name>J3LX23_ORYBR</name>
<dbReference type="Gramene" id="OB01G37850.1">
    <property type="protein sequence ID" value="OB01G37850.1"/>
    <property type="gene ID" value="OB01G37850"/>
</dbReference>
<dbReference type="AlphaFoldDB" id="J3LX23"/>
<dbReference type="EnsemblPlants" id="OB01G37850.1">
    <property type="protein sequence ID" value="OB01G37850.1"/>
    <property type="gene ID" value="OB01G37850"/>
</dbReference>
<evidence type="ECO:0000313" key="2">
    <source>
        <dbReference type="EnsemblPlants" id="OB04G16980.1"/>
    </source>
</evidence>
<sequence length="95" mass="10466">MEAPIPASSGEVRGWGRFRGVVRRLLHAQVRPRHPEVAARRAADVGRTEEQRVAATPVGSGGDLALESEGKEAHEHGEGDCYLDLGGWRWQRRIS</sequence>
<dbReference type="HOGENOM" id="CLU_2376180_0_0_1"/>
<dbReference type="Proteomes" id="UP000006038">
    <property type="component" value="Chromosome 4"/>
</dbReference>
<evidence type="ECO:0000256" key="1">
    <source>
        <dbReference type="SAM" id="MobiDB-lite"/>
    </source>
</evidence>
<dbReference type="EnsemblPlants" id="OB04G16980.1">
    <property type="protein sequence ID" value="OB04G16980.1"/>
    <property type="gene ID" value="OB04G16980"/>
</dbReference>
<dbReference type="EnsemblPlants" id="OB0099G10020.1">
    <property type="protein sequence ID" value="OB0099G10020.1"/>
    <property type="gene ID" value="OB0099G10020"/>
</dbReference>
<reference evidence="2" key="2">
    <citation type="submission" date="2013-04" db="UniProtKB">
        <authorList>
            <consortium name="EnsemblPlants"/>
        </authorList>
    </citation>
    <scope>IDENTIFICATION</scope>
</reference>
<proteinExistence type="predicted"/>
<keyword evidence="3" id="KW-1185">Reference proteome</keyword>
<organism evidence="2">
    <name type="scientific">Oryza brachyantha</name>
    <name type="common">malo sina</name>
    <dbReference type="NCBI Taxonomy" id="4533"/>
    <lineage>
        <taxon>Eukaryota</taxon>
        <taxon>Viridiplantae</taxon>
        <taxon>Streptophyta</taxon>
        <taxon>Embryophyta</taxon>
        <taxon>Tracheophyta</taxon>
        <taxon>Spermatophyta</taxon>
        <taxon>Magnoliopsida</taxon>
        <taxon>Liliopsida</taxon>
        <taxon>Poales</taxon>
        <taxon>Poaceae</taxon>
        <taxon>BOP clade</taxon>
        <taxon>Oryzoideae</taxon>
        <taxon>Oryzeae</taxon>
        <taxon>Oryzinae</taxon>
        <taxon>Oryza</taxon>
    </lineage>
</organism>
<dbReference type="Gramene" id="OB0099G10020.1">
    <property type="protein sequence ID" value="OB0099G10020.1"/>
    <property type="gene ID" value="OB0099G10020"/>
</dbReference>
<feature type="region of interest" description="Disordered" evidence="1">
    <location>
        <begin position="37"/>
        <end position="78"/>
    </location>
</feature>
<feature type="compositionally biased region" description="Basic and acidic residues" evidence="1">
    <location>
        <begin position="68"/>
        <end position="78"/>
    </location>
</feature>
<evidence type="ECO:0000313" key="3">
    <source>
        <dbReference type="Proteomes" id="UP000006038"/>
    </source>
</evidence>
<dbReference type="Proteomes" id="UP000006038">
    <property type="component" value="Chromosome 1"/>
</dbReference>